<evidence type="ECO:0000313" key="1">
    <source>
        <dbReference type="EMBL" id="BAH76705.1"/>
    </source>
</evidence>
<dbReference type="AlphaFoldDB" id="C4XJF5"/>
<keyword evidence="2" id="KW-1185">Reference proteome</keyword>
<protein>
    <submittedName>
        <fullName evidence="1">Uncharacterized protein</fullName>
    </submittedName>
</protein>
<dbReference type="Proteomes" id="UP000009071">
    <property type="component" value="Chromosome"/>
</dbReference>
<dbReference type="HOGENOM" id="CLU_1783752_0_0_7"/>
<dbReference type="EMBL" id="AP010904">
    <property type="protein sequence ID" value="BAH76705.1"/>
    <property type="molecule type" value="Genomic_DNA"/>
</dbReference>
<reference evidence="1 2" key="1">
    <citation type="journal article" date="2009" name="Genome Res.">
        <title>Whole genome sequence of Desulfovibrio magneticus strain RS-1 revealed common gene clusters in magnetotactic bacteria.</title>
        <authorList>
            <person name="Nakazawa H."/>
            <person name="Arakaki A."/>
            <person name="Narita-Yamada S."/>
            <person name="Yashiro I."/>
            <person name="Jinno K."/>
            <person name="Aoki N."/>
            <person name="Tsuruyama A."/>
            <person name="Okamura Y."/>
            <person name="Tanikawa S."/>
            <person name="Fujita N."/>
            <person name="Takeyama H."/>
            <person name="Matsunaga T."/>
        </authorList>
    </citation>
    <scope>NUCLEOTIDE SEQUENCE [LARGE SCALE GENOMIC DNA]</scope>
    <source>
        <strain evidence="2">ATCC 700980 / DSM 13731 / RS-1</strain>
    </source>
</reference>
<accession>C4XJF5</accession>
<gene>
    <name evidence="1" type="ordered locus">DMR_32140</name>
</gene>
<sequence length="145" mass="16365">MMVCKLLMRGPGSAGPSVFGQWKILNPGEAKGEAPNRLNTGSSGVSLRFAVPSRGKPQDGAPSANARFYPGQELVWFQKETTFVDNQGVNREIYYSKQRRLSWPRRLKPILLKRDTPLIRKSPSRDTIRVFCASAFKRIWTPQKS</sequence>
<organism evidence="1 2">
    <name type="scientific">Solidesulfovibrio magneticus (strain ATCC 700980 / DSM 13731 / RS-1)</name>
    <name type="common">Desulfovibrio magneticus</name>
    <dbReference type="NCBI Taxonomy" id="573370"/>
    <lineage>
        <taxon>Bacteria</taxon>
        <taxon>Pseudomonadati</taxon>
        <taxon>Thermodesulfobacteriota</taxon>
        <taxon>Desulfovibrionia</taxon>
        <taxon>Desulfovibrionales</taxon>
        <taxon>Desulfovibrionaceae</taxon>
        <taxon>Solidesulfovibrio</taxon>
    </lineage>
</organism>
<name>C4XJF5_SOLM1</name>
<dbReference type="KEGG" id="dma:DMR_32140"/>
<proteinExistence type="predicted"/>
<evidence type="ECO:0000313" key="2">
    <source>
        <dbReference type="Proteomes" id="UP000009071"/>
    </source>
</evidence>